<dbReference type="InterPro" id="IPR013320">
    <property type="entry name" value="ConA-like_dom_sf"/>
</dbReference>
<evidence type="ECO:0000256" key="3">
    <source>
        <dbReference type="ARBA" id="ARBA00023295"/>
    </source>
</evidence>
<dbReference type="RefSeq" id="WP_188724661.1">
    <property type="nucleotide sequence ID" value="NZ_BMJD01000003.1"/>
</dbReference>
<evidence type="ECO:0000313" key="6">
    <source>
        <dbReference type="EMBL" id="GGB32152.1"/>
    </source>
</evidence>
<sequence>MKNTRRKKQIYISVLSILLLVTNLFSGSEVLAESDKTTYESAEDVLKYINNEKPRISSDGKSIVLPESPDPNYEVSLYGSDNKQIIDMDLNYYQPISNMNINILYKVTNKNDSSDYATSSEDIPVSAKGKYQHEKGDNDVPNVVPGLREWKGYTGSYKLSEGTRLIVDSPNLKETASLIQGYFKNMIDKDIAIVEGSDANSGDILLTQNKSQQYLGEEGYTLDITDKIVISAPSSKGILYGGTSITQILSQSKNQNEVPKGMARDYPKYEVRSGMLDVGRMYIPLEYVEEMTEYMAWFKMSEMQMHINDFRGGANYSGFRVESKKYPEINAEDGYYTQEEYIAYQKDMQKYGIDIVTEIDTPYHAESFRAVNPDMMLKKGYLDITTPEKRELVYPFVESLYDEFLGDGPDDKNRVVQSNKFHIGTDEYDKKYSEEMRAYTDHFIKYVNNKGYESRLWGSIGKNGFDGETPVSNEATMNIWAGYWSDVNEMYDLGYDIINTCGGDLYIVPLGNAGFPDRLDIKDKYDSWEVNDFWCANRQAGKGGATMPYAHPQTKGAEFALWNDLTAYTGGLSSYDIFDRYKDAVMLVAEKTWYGEKTEGQTSDQFMERVEAVQDKIPMSNPGRYIESKTEMVLNYDFESVDNDTVKDLSENGYNAQIIGGNITDGLDGNALELDGSNYLELPVLSIGYPYSISFDLKLDRDSLGDATLFTGKDGSLYLNIDQTGELGFERNEQTSAGSKHKFENYKFSFENKLKENDWQHVILVGDKNETTLFVDGRKVSTAKQINKLEGHTGDSSTFVLPLEKIGKGIKGKLDNIKLMNKGLENSLQKNLAAGQKVTASTAYDNTQSADHVVDGNFGTRWGSQYKDMTEAEKDNQWIMVELDDSYDLDTVKIHWEKARAEEYKLLTSYDGENFEEVYNYDPKSQTSQTDTIDLKDVHAKFVKVEMSKRSTKYGYSMFELEVYGKADFKYGNKLVNEAEDLLDIIPLNVSGEKERKELIAAKDELKVYLSNEEPDIFTYDILAGKLIDKLKDFKETVKGSENLAYQQKATASTKYNESQGAHFMIDGDTSTRWASNYKNMTDAEKNDQWVELVLDKTVDMDTILIIWETARASKYKILASNNGVDYEEVYAYDNDDRKELVDIINLEDLNAKFIKIAMSQRITNYGYSIYELEVYNFSEGKRLIKEVDQLLNRTPEESSGEKERVELISAKNELETYFISGDKNAVTYYTLTAALTNKLATFKETITQSANLIRNSVEQFKNNGEFANDRAAHALIIHLTAVSQYEKKGSAEKVVKHMESFKLLLDHQLKDELISEKAYNSLKNDAETLINQWD</sequence>
<dbReference type="GO" id="GO:0004563">
    <property type="term" value="F:beta-N-acetylhexosaminidase activity"/>
    <property type="evidence" value="ECO:0007669"/>
    <property type="project" value="InterPro"/>
</dbReference>
<dbReference type="Pfam" id="PF00728">
    <property type="entry name" value="Glyco_hydro_20"/>
    <property type="match status" value="1"/>
</dbReference>
<dbReference type="PROSITE" id="PS50022">
    <property type="entry name" value="FA58C_3"/>
    <property type="match status" value="2"/>
</dbReference>
<keyword evidence="7" id="KW-1185">Reference proteome</keyword>
<dbReference type="Gene3D" id="3.30.379.10">
    <property type="entry name" value="Chitobiase/beta-hexosaminidase domain 2-like"/>
    <property type="match status" value="1"/>
</dbReference>
<keyword evidence="3" id="KW-0326">Glycosidase</keyword>
<evidence type="ECO:0000313" key="7">
    <source>
        <dbReference type="Proteomes" id="UP000621492"/>
    </source>
</evidence>
<keyword evidence="2" id="KW-0378">Hydrolase</keyword>
<dbReference type="PRINTS" id="PR00738">
    <property type="entry name" value="GLHYDRLASE20"/>
</dbReference>
<dbReference type="Gene3D" id="2.60.120.260">
    <property type="entry name" value="Galactose-binding domain-like"/>
    <property type="match status" value="2"/>
</dbReference>
<dbReference type="PANTHER" id="PTHR43678:SF1">
    <property type="entry name" value="BETA-N-ACETYLHEXOSAMINIDASE"/>
    <property type="match status" value="1"/>
</dbReference>
<evidence type="ECO:0000256" key="2">
    <source>
        <dbReference type="ARBA" id="ARBA00022801"/>
    </source>
</evidence>
<dbReference type="InterPro" id="IPR000421">
    <property type="entry name" value="FA58C"/>
</dbReference>
<comment type="caution">
    <text evidence="6">The sequence shown here is derived from an EMBL/GenBank/DDBJ whole genome shotgun (WGS) entry which is preliminary data.</text>
</comment>
<dbReference type="GO" id="GO:0005975">
    <property type="term" value="P:carbohydrate metabolic process"/>
    <property type="evidence" value="ECO:0007669"/>
    <property type="project" value="InterPro"/>
</dbReference>
<dbReference type="SUPFAM" id="SSF49899">
    <property type="entry name" value="Concanavalin A-like lectins/glucanases"/>
    <property type="match status" value="1"/>
</dbReference>
<dbReference type="PANTHER" id="PTHR43678">
    <property type="entry name" value="PUTATIVE (AFU_ORTHOLOGUE AFUA_2G00640)-RELATED"/>
    <property type="match status" value="1"/>
</dbReference>
<dbReference type="Gene3D" id="2.60.120.200">
    <property type="match status" value="1"/>
</dbReference>
<dbReference type="InterPro" id="IPR029018">
    <property type="entry name" value="Hex-like_dom2"/>
</dbReference>
<protein>
    <recommendedName>
        <fullName evidence="5">F5/8 type C domain-containing protein</fullName>
    </recommendedName>
</protein>
<dbReference type="Gene3D" id="3.20.20.80">
    <property type="entry name" value="Glycosidases"/>
    <property type="match status" value="1"/>
</dbReference>
<name>A0A9W5TVA7_9BACI</name>
<dbReference type="Proteomes" id="UP000621492">
    <property type="component" value="Unassembled WGS sequence"/>
</dbReference>
<evidence type="ECO:0000259" key="5">
    <source>
        <dbReference type="PROSITE" id="PS50022"/>
    </source>
</evidence>
<dbReference type="InterPro" id="IPR017853">
    <property type="entry name" value="GH"/>
</dbReference>
<accession>A0A9W5TVA7</accession>
<dbReference type="Pfam" id="PF00754">
    <property type="entry name" value="F5_F8_type_C"/>
    <property type="match status" value="2"/>
</dbReference>
<dbReference type="CDD" id="cd06564">
    <property type="entry name" value="GH20_DspB_LnbB-like"/>
    <property type="match status" value="1"/>
</dbReference>
<evidence type="ECO:0000256" key="1">
    <source>
        <dbReference type="ARBA" id="ARBA00006285"/>
    </source>
</evidence>
<proteinExistence type="inferred from homology"/>
<dbReference type="Pfam" id="PF13385">
    <property type="entry name" value="Laminin_G_3"/>
    <property type="match status" value="1"/>
</dbReference>
<feature type="active site" description="Proton donor" evidence="4">
    <location>
        <position position="427"/>
    </location>
</feature>
<comment type="similarity">
    <text evidence="1">Belongs to the glycosyl hydrolase 20 family.</text>
</comment>
<dbReference type="InterPro" id="IPR025705">
    <property type="entry name" value="Beta_hexosaminidase_sua/sub"/>
</dbReference>
<dbReference type="InterPro" id="IPR015882">
    <property type="entry name" value="HEX_bac_N"/>
</dbReference>
<gene>
    <name evidence="6" type="ORF">GCM10011409_06920</name>
</gene>
<dbReference type="InterPro" id="IPR015883">
    <property type="entry name" value="Glyco_hydro_20_cat"/>
</dbReference>
<evidence type="ECO:0000256" key="4">
    <source>
        <dbReference type="PIRSR" id="PIRSR625705-1"/>
    </source>
</evidence>
<feature type="domain" description="F5/8 type C" evidence="5">
    <location>
        <begin position="1034"/>
        <end position="1178"/>
    </location>
</feature>
<reference evidence="6" key="1">
    <citation type="journal article" date="2014" name="Int. J. Syst. Evol. Microbiol.">
        <title>Complete genome sequence of Corynebacterium casei LMG S-19264T (=DSM 44701T), isolated from a smear-ripened cheese.</title>
        <authorList>
            <consortium name="US DOE Joint Genome Institute (JGI-PGF)"/>
            <person name="Walter F."/>
            <person name="Albersmeier A."/>
            <person name="Kalinowski J."/>
            <person name="Ruckert C."/>
        </authorList>
    </citation>
    <scope>NUCLEOTIDE SEQUENCE</scope>
    <source>
        <strain evidence="6">CGMCC 1.15454</strain>
    </source>
</reference>
<dbReference type="InterPro" id="IPR054470">
    <property type="entry name" value="FIMAH_dom"/>
</dbReference>
<dbReference type="Pfam" id="PF02838">
    <property type="entry name" value="Glyco_hydro_20b"/>
    <property type="match status" value="1"/>
</dbReference>
<reference evidence="6" key="2">
    <citation type="submission" date="2020-09" db="EMBL/GenBank/DDBJ databases">
        <authorList>
            <person name="Sun Q."/>
            <person name="Zhou Y."/>
        </authorList>
    </citation>
    <scope>NUCLEOTIDE SEQUENCE</scope>
    <source>
        <strain evidence="6">CGMCC 1.15454</strain>
    </source>
</reference>
<organism evidence="6 7">
    <name type="scientific">Lentibacillus populi</name>
    <dbReference type="NCBI Taxonomy" id="1827502"/>
    <lineage>
        <taxon>Bacteria</taxon>
        <taxon>Bacillati</taxon>
        <taxon>Bacillota</taxon>
        <taxon>Bacilli</taxon>
        <taxon>Bacillales</taxon>
        <taxon>Bacillaceae</taxon>
        <taxon>Lentibacillus</taxon>
    </lineage>
</organism>
<dbReference type="Pfam" id="PF22888">
    <property type="entry name" value="FIMAH"/>
    <property type="match status" value="1"/>
</dbReference>
<dbReference type="InterPro" id="IPR008979">
    <property type="entry name" value="Galactose-bd-like_sf"/>
</dbReference>
<dbReference type="InterPro" id="IPR052764">
    <property type="entry name" value="GH20_Enzymes"/>
</dbReference>
<dbReference type="SUPFAM" id="SSF49785">
    <property type="entry name" value="Galactose-binding domain-like"/>
    <property type="match status" value="2"/>
</dbReference>
<dbReference type="SUPFAM" id="SSF51445">
    <property type="entry name" value="(Trans)glycosidases"/>
    <property type="match status" value="1"/>
</dbReference>
<feature type="domain" description="F5/8 type C" evidence="5">
    <location>
        <begin position="817"/>
        <end position="966"/>
    </location>
</feature>
<dbReference type="SUPFAM" id="SSF55545">
    <property type="entry name" value="beta-N-acetylhexosaminidase-like domain"/>
    <property type="match status" value="1"/>
</dbReference>
<dbReference type="EMBL" id="BMJD01000003">
    <property type="protein sequence ID" value="GGB32152.1"/>
    <property type="molecule type" value="Genomic_DNA"/>
</dbReference>